<feature type="region of interest" description="Disordered" evidence="2">
    <location>
        <begin position="1"/>
        <end position="61"/>
    </location>
</feature>
<dbReference type="Gene3D" id="2.60.260.20">
    <property type="entry name" value="Urease metallochaperone UreE, N-terminal domain"/>
    <property type="match status" value="2"/>
</dbReference>
<dbReference type="Gramene" id="KCW71250">
    <property type="protein sequence ID" value="KCW71250"/>
    <property type="gene ID" value="EUGRSUZ_F04343"/>
</dbReference>
<dbReference type="OMA" id="DVCKAYK"/>
<gene>
    <name evidence="4" type="ORF">EUGRSUZ_F04343</name>
</gene>
<dbReference type="InterPro" id="IPR002939">
    <property type="entry name" value="DnaJ_C"/>
</dbReference>
<evidence type="ECO:0000313" key="4">
    <source>
        <dbReference type="EMBL" id="KCW71250.1"/>
    </source>
</evidence>
<dbReference type="PANTHER" id="PTHR24078">
    <property type="entry name" value="DNAJ HOMOLOG SUBFAMILY C MEMBER"/>
    <property type="match status" value="1"/>
</dbReference>
<dbReference type="InterPro" id="IPR051339">
    <property type="entry name" value="DnaJ_subfamily_B"/>
</dbReference>
<dbReference type="InterPro" id="IPR008971">
    <property type="entry name" value="HSP40/DnaJ_pept-bd"/>
</dbReference>
<proteinExistence type="predicted"/>
<evidence type="ECO:0000259" key="3">
    <source>
        <dbReference type="Pfam" id="PF01556"/>
    </source>
</evidence>
<dbReference type="GO" id="GO:0005829">
    <property type="term" value="C:cytosol"/>
    <property type="evidence" value="ECO:0000318"/>
    <property type="project" value="GO_Central"/>
</dbReference>
<feature type="compositionally biased region" description="Polar residues" evidence="2">
    <location>
        <begin position="52"/>
        <end position="61"/>
    </location>
</feature>
<organism evidence="4">
    <name type="scientific">Eucalyptus grandis</name>
    <name type="common">Flooded gum</name>
    <dbReference type="NCBI Taxonomy" id="71139"/>
    <lineage>
        <taxon>Eukaryota</taxon>
        <taxon>Viridiplantae</taxon>
        <taxon>Streptophyta</taxon>
        <taxon>Embryophyta</taxon>
        <taxon>Tracheophyta</taxon>
        <taxon>Spermatophyta</taxon>
        <taxon>Magnoliopsida</taxon>
        <taxon>eudicotyledons</taxon>
        <taxon>Gunneridae</taxon>
        <taxon>Pentapetalae</taxon>
        <taxon>rosids</taxon>
        <taxon>malvids</taxon>
        <taxon>Myrtales</taxon>
        <taxon>Myrtaceae</taxon>
        <taxon>Myrtoideae</taxon>
        <taxon>Eucalypteae</taxon>
        <taxon>Eucalyptus</taxon>
    </lineage>
</organism>
<dbReference type="Pfam" id="PF01556">
    <property type="entry name" value="DnaJ_C"/>
    <property type="match status" value="1"/>
</dbReference>
<feature type="compositionally biased region" description="Low complexity" evidence="2">
    <location>
        <begin position="41"/>
        <end position="51"/>
    </location>
</feature>
<dbReference type="GO" id="GO:0006457">
    <property type="term" value="P:protein folding"/>
    <property type="evidence" value="ECO:0007669"/>
    <property type="project" value="InterPro"/>
</dbReference>
<dbReference type="GO" id="GO:0051082">
    <property type="term" value="F:unfolded protein binding"/>
    <property type="evidence" value="ECO:0000318"/>
    <property type="project" value="GO_Central"/>
</dbReference>
<dbReference type="InParanoid" id="A0A059C004"/>
<dbReference type="eggNOG" id="KOG0714">
    <property type="taxonomic scope" value="Eukaryota"/>
</dbReference>
<dbReference type="FunFam" id="2.60.260.20:FF:000006">
    <property type="entry name" value="DnaJ subfamily B member 13"/>
    <property type="match status" value="1"/>
</dbReference>
<keyword evidence="1" id="KW-0143">Chaperone</keyword>
<dbReference type="FunFam" id="2.60.260.20:FF:000015">
    <property type="entry name" value="Heat shock protein 40"/>
    <property type="match status" value="1"/>
</dbReference>
<dbReference type="GO" id="GO:0051087">
    <property type="term" value="F:protein-folding chaperone binding"/>
    <property type="evidence" value="ECO:0000318"/>
    <property type="project" value="GO_Central"/>
</dbReference>
<reference evidence="4" key="1">
    <citation type="submission" date="2013-07" db="EMBL/GenBank/DDBJ databases">
        <title>The genome of Eucalyptus grandis.</title>
        <authorList>
            <person name="Schmutz J."/>
            <person name="Hayes R."/>
            <person name="Myburg A."/>
            <person name="Tuskan G."/>
            <person name="Grattapaglia D."/>
            <person name="Rokhsar D.S."/>
        </authorList>
    </citation>
    <scope>NUCLEOTIDE SEQUENCE</scope>
    <source>
        <tissue evidence="4">Leaf extractions</tissue>
    </source>
</reference>
<dbReference type="AlphaFoldDB" id="A0A059C004"/>
<feature type="domain" description="Chaperone DnaJ C-terminal" evidence="3">
    <location>
        <begin position="68"/>
        <end position="226"/>
    </location>
</feature>
<accession>A0A059C004</accession>
<protein>
    <recommendedName>
        <fullName evidence="3">Chaperone DnaJ C-terminal domain-containing protein</fullName>
    </recommendedName>
</protein>
<dbReference type="EMBL" id="KK198758">
    <property type="protein sequence ID" value="KCW71250.1"/>
    <property type="molecule type" value="Genomic_DNA"/>
</dbReference>
<sequence>MPSPLSRSASRRSQLPAAHSSISRSASRRSTTDAGTFAPTSLSRSSSRMSSTPIMFSNSTGMLQPPAIERTLQCTLEELCYGCMKKIKVTRDVLTNTGQIIQEEELLTIKVKSGWKKGTKITFQGMGNERPGVQPADITFVIAEKKHSLFRRDGDDLELAVEIPLVKALTGCDISVPLLGGESLDLTVDEIIHPGYQKVIAGHGMPVSKEQGRRGDLKVIFLVHFPTDLTADQRAEIVGVLEGSI</sequence>
<dbReference type="SUPFAM" id="SSF49493">
    <property type="entry name" value="HSP40/DnaJ peptide-binding domain"/>
    <property type="match status" value="2"/>
</dbReference>
<dbReference type="STRING" id="71139.A0A059C004"/>
<dbReference type="CDD" id="cd10747">
    <property type="entry name" value="DnaJ_C"/>
    <property type="match status" value="1"/>
</dbReference>
<dbReference type="PANTHER" id="PTHR24078:SF574">
    <property type="entry name" value="CHAPERONE DNAJ C-TERMINAL DOMAIN-CONTAINING PROTEIN"/>
    <property type="match status" value="1"/>
</dbReference>
<evidence type="ECO:0000256" key="1">
    <source>
        <dbReference type="ARBA" id="ARBA00023186"/>
    </source>
</evidence>
<feature type="compositionally biased region" description="Low complexity" evidence="2">
    <location>
        <begin position="1"/>
        <end position="29"/>
    </location>
</feature>
<evidence type="ECO:0000256" key="2">
    <source>
        <dbReference type="SAM" id="MobiDB-lite"/>
    </source>
</evidence>
<name>A0A059C004_EUCGR</name>